<feature type="compositionally biased region" description="Low complexity" evidence="1">
    <location>
        <begin position="17"/>
        <end position="29"/>
    </location>
</feature>
<sequence length="191" mass="20209">MFNNSTSPLSAGHDSSNRSSRTSNGTPSSMLAPELETALREGLIADGRNQGRGQSRDTYGNPIPLPPMYANFWNGANWFPGHSAGIAAGNPSGGDGYPLASAAYHGQPMPPNFQSGQTGESGGMFYSGFPATTSPLPGGNTTHPPRPTPSVYPTPDARGEPAAVWHSYCWINRAERDEVHMTIVLKRSPPA</sequence>
<proteinExistence type="predicted"/>
<feature type="region of interest" description="Disordered" evidence="1">
    <location>
        <begin position="1"/>
        <end position="40"/>
    </location>
</feature>
<accession>A0AAD4Q6H3</accession>
<reference evidence="2" key="1">
    <citation type="submission" date="2022-01" db="EMBL/GenBank/DDBJ databases">
        <title>Comparative genomics reveals a dynamic genome evolution in the ectomycorrhizal milk-cap (Lactarius) mushrooms.</title>
        <authorList>
            <consortium name="DOE Joint Genome Institute"/>
            <person name="Lebreton A."/>
            <person name="Tang N."/>
            <person name="Kuo A."/>
            <person name="LaButti K."/>
            <person name="Drula E."/>
            <person name="Barry K."/>
            <person name="Clum A."/>
            <person name="Lipzen A."/>
            <person name="Mousain D."/>
            <person name="Ng V."/>
            <person name="Wang R."/>
            <person name="Wang X."/>
            <person name="Dai Y."/>
            <person name="Henrissat B."/>
            <person name="Grigoriev I.V."/>
            <person name="Guerin-Laguette A."/>
            <person name="Yu F."/>
            <person name="Martin F.M."/>
        </authorList>
    </citation>
    <scope>NUCLEOTIDE SEQUENCE</scope>
    <source>
        <strain evidence="2">QP</strain>
    </source>
</reference>
<dbReference type="Proteomes" id="UP001201163">
    <property type="component" value="Unassembled WGS sequence"/>
</dbReference>
<keyword evidence="3" id="KW-1185">Reference proteome</keyword>
<protein>
    <submittedName>
        <fullName evidence="2">Uncharacterized protein</fullName>
    </submittedName>
</protein>
<organism evidence="2 3">
    <name type="scientific">Lactarius akahatsu</name>
    <dbReference type="NCBI Taxonomy" id="416441"/>
    <lineage>
        <taxon>Eukaryota</taxon>
        <taxon>Fungi</taxon>
        <taxon>Dikarya</taxon>
        <taxon>Basidiomycota</taxon>
        <taxon>Agaricomycotina</taxon>
        <taxon>Agaricomycetes</taxon>
        <taxon>Russulales</taxon>
        <taxon>Russulaceae</taxon>
        <taxon>Lactarius</taxon>
    </lineage>
</organism>
<gene>
    <name evidence="2" type="ORF">EDB92DRAFT_1053195</name>
</gene>
<name>A0AAD4Q6H3_9AGAM</name>
<dbReference type="EMBL" id="JAKELL010000043">
    <property type="protein sequence ID" value="KAH8988217.1"/>
    <property type="molecule type" value="Genomic_DNA"/>
</dbReference>
<evidence type="ECO:0000256" key="1">
    <source>
        <dbReference type="SAM" id="MobiDB-lite"/>
    </source>
</evidence>
<evidence type="ECO:0000313" key="2">
    <source>
        <dbReference type="EMBL" id="KAH8988217.1"/>
    </source>
</evidence>
<comment type="caution">
    <text evidence="2">The sequence shown here is derived from an EMBL/GenBank/DDBJ whole genome shotgun (WGS) entry which is preliminary data.</text>
</comment>
<evidence type="ECO:0000313" key="3">
    <source>
        <dbReference type="Proteomes" id="UP001201163"/>
    </source>
</evidence>
<dbReference type="AlphaFoldDB" id="A0AAD4Q6H3"/>